<dbReference type="Proteomes" id="UP000663860">
    <property type="component" value="Unassembled WGS sequence"/>
</dbReference>
<keyword evidence="1" id="KW-0812">Transmembrane</keyword>
<feature type="transmembrane region" description="Helical" evidence="1">
    <location>
        <begin position="68"/>
        <end position="88"/>
    </location>
</feature>
<evidence type="ECO:0008006" key="7">
    <source>
        <dbReference type="Google" id="ProtNLM"/>
    </source>
</evidence>
<evidence type="ECO:0000313" key="4">
    <source>
        <dbReference type="EMBL" id="CAF3693031.1"/>
    </source>
</evidence>
<dbReference type="PANTHER" id="PTHR22168:SF8">
    <property type="entry name" value="TRANSMEMBRANE PROTEIN 26"/>
    <property type="match status" value="1"/>
</dbReference>
<feature type="transmembrane region" description="Helical" evidence="1">
    <location>
        <begin position="160"/>
        <end position="179"/>
    </location>
</feature>
<feature type="transmembrane region" description="Helical" evidence="1">
    <location>
        <begin position="221"/>
        <end position="242"/>
    </location>
</feature>
<dbReference type="EMBL" id="CAJNON010000016">
    <property type="protein sequence ID" value="CAF0785268.1"/>
    <property type="molecule type" value="Genomic_DNA"/>
</dbReference>
<proteinExistence type="predicted"/>
<comment type="caution">
    <text evidence="3">The sequence shown here is derived from an EMBL/GenBank/DDBJ whole genome shotgun (WGS) entry which is preliminary data.</text>
</comment>
<evidence type="ECO:0000313" key="5">
    <source>
        <dbReference type="EMBL" id="CAF3700022.1"/>
    </source>
</evidence>
<dbReference type="EMBL" id="CAJNOE010000025">
    <property type="protein sequence ID" value="CAF0757755.1"/>
    <property type="molecule type" value="Genomic_DNA"/>
</dbReference>
<dbReference type="PANTHER" id="PTHR22168">
    <property type="entry name" value="TMEM26 PROTEIN"/>
    <property type="match status" value="1"/>
</dbReference>
<evidence type="ECO:0000313" key="2">
    <source>
        <dbReference type="EMBL" id="CAF0757755.1"/>
    </source>
</evidence>
<dbReference type="EMBL" id="CAJOAY010000564">
    <property type="protein sequence ID" value="CAF3693031.1"/>
    <property type="molecule type" value="Genomic_DNA"/>
</dbReference>
<protein>
    <recommendedName>
        <fullName evidence="7">Transmembrane protein 26</fullName>
    </recommendedName>
</protein>
<dbReference type="InterPro" id="IPR019169">
    <property type="entry name" value="Transmembrane_26"/>
</dbReference>
<keyword evidence="1" id="KW-0472">Membrane</keyword>
<organism evidence="3 6">
    <name type="scientific">Adineta steineri</name>
    <dbReference type="NCBI Taxonomy" id="433720"/>
    <lineage>
        <taxon>Eukaryota</taxon>
        <taxon>Metazoa</taxon>
        <taxon>Spiralia</taxon>
        <taxon>Gnathifera</taxon>
        <taxon>Rotifera</taxon>
        <taxon>Eurotatoria</taxon>
        <taxon>Bdelloidea</taxon>
        <taxon>Adinetida</taxon>
        <taxon>Adinetidae</taxon>
        <taxon>Adineta</taxon>
    </lineage>
</organism>
<accession>A0A813RSG9</accession>
<feature type="transmembrane region" description="Helical" evidence="1">
    <location>
        <begin position="95"/>
        <end position="114"/>
    </location>
</feature>
<feature type="transmembrane region" description="Helical" evidence="1">
    <location>
        <begin position="34"/>
        <end position="56"/>
    </location>
</feature>
<feature type="transmembrane region" description="Helical" evidence="1">
    <location>
        <begin position="191"/>
        <end position="209"/>
    </location>
</feature>
<evidence type="ECO:0000313" key="6">
    <source>
        <dbReference type="Proteomes" id="UP000663891"/>
    </source>
</evidence>
<dbReference type="Proteomes" id="UP000663891">
    <property type="component" value="Unassembled WGS sequence"/>
</dbReference>
<dbReference type="Pfam" id="PF09772">
    <property type="entry name" value="Tmem26"/>
    <property type="match status" value="1"/>
</dbReference>
<evidence type="ECO:0000313" key="3">
    <source>
        <dbReference type="EMBL" id="CAF0785268.1"/>
    </source>
</evidence>
<gene>
    <name evidence="2" type="ORF">IZO911_LOCUS4533</name>
    <name evidence="5" type="ORF">KXQ929_LOCUS10973</name>
    <name evidence="4" type="ORF">OKA104_LOCUS11945</name>
    <name evidence="3" type="ORF">VCS650_LOCUS3172</name>
</gene>
<dbReference type="EMBL" id="CAJOBB010000531">
    <property type="protein sequence ID" value="CAF3700022.1"/>
    <property type="molecule type" value="Genomic_DNA"/>
</dbReference>
<sequence>MRLRRGTLLQTIPPIDPHLLRFKQHNLSWIMSEFVAITAAAAARIIFAIHGIAAIWRVALVYKQNKYWFQAITLFGIPAEFFVTLYVNNGHEWKWFCPSVFFYLCTVIPSVWFLELDLAERRSKFNVTQALGLIPVSQANSHFDSDDTLPLVPWKIPAEMWTQIVEQTLLLVLIIGRWLLPVGKTMTRDQLSQLLLVYIGTAADIIELFEAFKEHDVQKNLTIIHLILSAWSISLMQFTLVVTSTKSRKHRTGGWKKPDPEELKKYLNWRLFWETELWALCTTILLQDGPFLCLRLGLIIHYKIISQSNVFFTTKNFLVVLLQLYRVCVIIIEHRKRHLLARASDAALTSTQLAVVSKKSPTNRKKRTDTLSTTTNGSLALQSISMTNLRPVRFNDIHADFEGKSDPLPRRKHLSSSILVPPRLPPARPIISHSKSLTTVQQQQPNFTLNNNNNICTEV</sequence>
<reference evidence="3" key="1">
    <citation type="submission" date="2021-02" db="EMBL/GenBank/DDBJ databases">
        <authorList>
            <person name="Nowell W R."/>
        </authorList>
    </citation>
    <scope>NUCLEOTIDE SEQUENCE</scope>
</reference>
<dbReference type="OrthoDB" id="10042902at2759"/>
<name>A0A813RSG9_9BILA</name>
<dbReference type="Proteomes" id="UP000663881">
    <property type="component" value="Unassembled WGS sequence"/>
</dbReference>
<dbReference type="Proteomes" id="UP000663868">
    <property type="component" value="Unassembled WGS sequence"/>
</dbReference>
<evidence type="ECO:0000256" key="1">
    <source>
        <dbReference type="SAM" id="Phobius"/>
    </source>
</evidence>
<keyword evidence="1" id="KW-1133">Transmembrane helix</keyword>
<dbReference type="AlphaFoldDB" id="A0A813RSG9"/>